<feature type="transmembrane region" description="Helical" evidence="1">
    <location>
        <begin position="44"/>
        <end position="66"/>
    </location>
</feature>
<protein>
    <submittedName>
        <fullName evidence="2">Uncharacterized protein</fullName>
    </submittedName>
</protein>
<evidence type="ECO:0000313" key="3">
    <source>
        <dbReference type="Proteomes" id="UP000266482"/>
    </source>
</evidence>
<evidence type="ECO:0000313" key="2">
    <source>
        <dbReference type="EMBL" id="RIX46339.1"/>
    </source>
</evidence>
<comment type="caution">
    <text evidence="2">The sequence shown here is derived from an EMBL/GenBank/DDBJ whole genome shotgun (WGS) entry which is preliminary data.</text>
</comment>
<gene>
    <name evidence="2" type="ORF">D3P08_26410</name>
</gene>
<proteinExistence type="predicted"/>
<dbReference type="RefSeq" id="WP_147381857.1">
    <property type="nucleotide sequence ID" value="NZ_QXQA01000028.1"/>
</dbReference>
<feature type="transmembrane region" description="Helical" evidence="1">
    <location>
        <begin position="12"/>
        <end position="32"/>
    </location>
</feature>
<organism evidence="2 3">
    <name type="scientific">Paenibacillus nanensis</name>
    <dbReference type="NCBI Taxonomy" id="393251"/>
    <lineage>
        <taxon>Bacteria</taxon>
        <taxon>Bacillati</taxon>
        <taxon>Bacillota</taxon>
        <taxon>Bacilli</taxon>
        <taxon>Bacillales</taxon>
        <taxon>Paenibacillaceae</taxon>
        <taxon>Paenibacillus</taxon>
    </lineage>
</organism>
<dbReference type="EMBL" id="QXQA01000028">
    <property type="protein sequence ID" value="RIX46339.1"/>
    <property type="molecule type" value="Genomic_DNA"/>
</dbReference>
<keyword evidence="1" id="KW-1133">Transmembrane helix</keyword>
<accession>A0A3A1ULP8</accession>
<reference evidence="2 3" key="1">
    <citation type="submission" date="2018-09" db="EMBL/GenBank/DDBJ databases">
        <title>Paenibacillus aracenensis nov. sp. isolated from a cave in southern Spain.</title>
        <authorList>
            <person name="Jurado V."/>
            <person name="Gutierrez-Patricio S."/>
            <person name="Gonzalez-Pimentel J.L."/>
            <person name="Miller A.Z."/>
            <person name="Laiz L."/>
            <person name="Saiz-Jimenez C."/>
        </authorList>
    </citation>
    <scope>NUCLEOTIDE SEQUENCE [LARGE SCALE GENOMIC DNA]</scope>
    <source>
        <strain evidence="2 3">DSM 22867</strain>
    </source>
</reference>
<dbReference type="AlphaFoldDB" id="A0A3A1ULP8"/>
<dbReference type="Proteomes" id="UP000266482">
    <property type="component" value="Unassembled WGS sequence"/>
</dbReference>
<keyword evidence="1" id="KW-0812">Transmembrane</keyword>
<dbReference type="OrthoDB" id="2619264at2"/>
<keyword evidence="1" id="KW-0472">Membrane</keyword>
<sequence>MMERKNSRNGKGKHLVYLIVALGMLFFAMMKLEQGGSGDGYRLFWYTWLAFSAVIVAANVNWLLFVSEEKRKQLAQIKHAKAVLRERSLEKLLGRRAEKRSKAQSR</sequence>
<keyword evidence="3" id="KW-1185">Reference proteome</keyword>
<name>A0A3A1ULP8_9BACL</name>
<evidence type="ECO:0000256" key="1">
    <source>
        <dbReference type="SAM" id="Phobius"/>
    </source>
</evidence>